<feature type="domain" description="Ricin B lectin" evidence="1">
    <location>
        <begin position="123"/>
        <end position="247"/>
    </location>
</feature>
<evidence type="ECO:0000313" key="3">
    <source>
        <dbReference type="Proteomes" id="UP000327011"/>
    </source>
</evidence>
<accession>A0A5J5K787</accession>
<name>A0A5J5K787_9ACTN</name>
<organism evidence="2 3">
    <name type="scientific">Microbispora cellulosiformans</name>
    <dbReference type="NCBI Taxonomy" id="2614688"/>
    <lineage>
        <taxon>Bacteria</taxon>
        <taxon>Bacillati</taxon>
        <taxon>Actinomycetota</taxon>
        <taxon>Actinomycetes</taxon>
        <taxon>Streptosporangiales</taxon>
        <taxon>Streptosporangiaceae</taxon>
        <taxon>Microbispora</taxon>
    </lineage>
</organism>
<dbReference type="GO" id="GO:0030246">
    <property type="term" value="F:carbohydrate binding"/>
    <property type="evidence" value="ECO:0007669"/>
    <property type="project" value="UniProtKB-KW"/>
</dbReference>
<protein>
    <submittedName>
        <fullName evidence="2">Ricin-type beta-trefoil lectin domain protein</fullName>
    </submittedName>
</protein>
<dbReference type="SMART" id="SM00458">
    <property type="entry name" value="RICIN"/>
    <property type="match status" value="1"/>
</dbReference>
<dbReference type="Pfam" id="PF00652">
    <property type="entry name" value="Ricin_B_lectin"/>
    <property type="match status" value="1"/>
</dbReference>
<evidence type="ECO:0000313" key="2">
    <source>
        <dbReference type="EMBL" id="KAA9379658.1"/>
    </source>
</evidence>
<evidence type="ECO:0000259" key="1">
    <source>
        <dbReference type="SMART" id="SM00458"/>
    </source>
</evidence>
<sequence>MSVGFAAGTGVAQQLQQCHRWKPAIVGAWSMPRVEQPVTVMDRRSTVANCDDICRNSFLNLLVWSSTISRNHHIKATYQTQRRKLLLQVQGAKQARRASVAFAAALTATAFGVTAYQTPASAAPLPLLRSVQTGACLDSNASGNAYTNPCSSGNNYQRWNYYSGNYAILFQNYATGRCLDSNLSGSAYTNPCSAGNAYQNWQIVNTSGSSFELQDIATGKCLQTDGTGAVFTSSCNVGNNAQRWVFA</sequence>
<reference evidence="2 3" key="1">
    <citation type="submission" date="2019-09" db="EMBL/GenBank/DDBJ databases">
        <title>Screening of Novel Bioactive Compounds from Soil-Associated.</title>
        <authorList>
            <person name="Gong X."/>
        </authorList>
    </citation>
    <scope>NUCLEOTIDE SEQUENCE [LARGE SCALE GENOMIC DNA]</scope>
    <source>
        <strain evidence="2 3">Gxj-6</strain>
    </source>
</reference>
<dbReference type="InterPro" id="IPR000772">
    <property type="entry name" value="Ricin_B_lectin"/>
</dbReference>
<comment type="caution">
    <text evidence="2">The sequence shown here is derived from an EMBL/GenBank/DDBJ whole genome shotgun (WGS) entry which is preliminary data.</text>
</comment>
<keyword evidence="3" id="KW-1185">Reference proteome</keyword>
<dbReference type="AlphaFoldDB" id="A0A5J5K787"/>
<dbReference type="PROSITE" id="PS50231">
    <property type="entry name" value="RICIN_B_LECTIN"/>
    <property type="match status" value="1"/>
</dbReference>
<dbReference type="CDD" id="cd23415">
    <property type="entry name" value="beta-trefoil_Ricin_AH"/>
    <property type="match status" value="1"/>
</dbReference>
<gene>
    <name evidence="2" type="ORF">F5972_08375</name>
</gene>
<dbReference type="InterPro" id="IPR035992">
    <property type="entry name" value="Ricin_B-like_lectins"/>
</dbReference>
<dbReference type="Gene3D" id="2.80.10.50">
    <property type="match status" value="1"/>
</dbReference>
<dbReference type="EMBL" id="VYTZ01000003">
    <property type="protein sequence ID" value="KAA9379658.1"/>
    <property type="molecule type" value="Genomic_DNA"/>
</dbReference>
<dbReference type="SUPFAM" id="SSF50370">
    <property type="entry name" value="Ricin B-like lectins"/>
    <property type="match status" value="1"/>
</dbReference>
<dbReference type="Proteomes" id="UP000327011">
    <property type="component" value="Unassembled WGS sequence"/>
</dbReference>
<keyword evidence="2" id="KW-0430">Lectin</keyword>
<proteinExistence type="predicted"/>